<dbReference type="InterPro" id="IPR002549">
    <property type="entry name" value="AI-2E-like"/>
</dbReference>
<dbReference type="RefSeq" id="WP_213945554.1">
    <property type="nucleotide sequence ID" value="NZ_JAHCMY010000006.1"/>
</dbReference>
<sequence length="359" mass="40130">MDQHSRFNNKILSAAIIVLFLIGLFWLIGYAIQFFLLIFTAILMAVMLRAGTNFLKRKFNLPDWAGLTISLFTFLIVLGGIFTLIIPTVANQAAEVREQLPEAWSNIESTIKETELGKTLFERVEENKDDLIPEDEKLMQYARSFFAGTFGVIGDLLVIFIMGIFFAASPQLYVQGVVVLAAPRFRRRLEDVLNQVYLALKAWLLGKFIAMLFIGIATAIGLMLFGVPAPFALGFLAFLMDFIPNIGPILASIPAVLLAFLVSPMTALWVGIFFLVIQQLESYVLVPYIYKKTVSISPVITLASLILLGILAGPLGVIMATPLVAVIQVMLRELYIKDYLEKDLDEKDDNSFEKRMEDV</sequence>
<keyword evidence="5 6" id="KW-0472">Membrane</keyword>
<evidence type="ECO:0000256" key="3">
    <source>
        <dbReference type="ARBA" id="ARBA00022692"/>
    </source>
</evidence>
<feature type="transmembrane region" description="Helical" evidence="6">
    <location>
        <begin position="12"/>
        <end position="28"/>
    </location>
</feature>
<protein>
    <submittedName>
        <fullName evidence="7">AI-2E family transporter</fullName>
    </submittedName>
</protein>
<feature type="transmembrane region" description="Helical" evidence="6">
    <location>
        <begin position="64"/>
        <end position="86"/>
    </location>
</feature>
<evidence type="ECO:0000256" key="6">
    <source>
        <dbReference type="SAM" id="Phobius"/>
    </source>
</evidence>
<evidence type="ECO:0000256" key="1">
    <source>
        <dbReference type="ARBA" id="ARBA00004141"/>
    </source>
</evidence>
<feature type="transmembrane region" description="Helical" evidence="6">
    <location>
        <begin position="34"/>
        <end position="52"/>
    </location>
</feature>
<dbReference type="Proteomes" id="UP001319104">
    <property type="component" value="Unassembled WGS sequence"/>
</dbReference>
<keyword evidence="8" id="KW-1185">Reference proteome</keyword>
<dbReference type="PANTHER" id="PTHR21716">
    <property type="entry name" value="TRANSMEMBRANE PROTEIN"/>
    <property type="match status" value="1"/>
</dbReference>
<comment type="caution">
    <text evidence="7">The sequence shown here is derived from an EMBL/GenBank/DDBJ whole genome shotgun (WGS) entry which is preliminary data.</text>
</comment>
<evidence type="ECO:0000256" key="4">
    <source>
        <dbReference type="ARBA" id="ARBA00022989"/>
    </source>
</evidence>
<comment type="similarity">
    <text evidence="2">Belongs to the autoinducer-2 exporter (AI-2E) (TC 2.A.86) family.</text>
</comment>
<dbReference type="Pfam" id="PF01594">
    <property type="entry name" value="AI-2E_transport"/>
    <property type="match status" value="1"/>
</dbReference>
<dbReference type="GO" id="GO:0005886">
    <property type="term" value="C:plasma membrane"/>
    <property type="evidence" value="ECO:0007669"/>
    <property type="project" value="UniProtKB-SubCell"/>
</dbReference>
<gene>
    <name evidence="7" type="ORF">KI659_11795</name>
</gene>
<keyword evidence="4 6" id="KW-1133">Transmembrane helix</keyword>
<name>A0AAP2G1T2_9BACT</name>
<feature type="transmembrane region" description="Helical" evidence="6">
    <location>
        <begin position="202"/>
        <end position="225"/>
    </location>
</feature>
<accession>A0AAP2G1T2</accession>
<dbReference type="AlphaFoldDB" id="A0AAP2G1T2"/>
<evidence type="ECO:0000313" key="8">
    <source>
        <dbReference type="Proteomes" id="UP001319104"/>
    </source>
</evidence>
<dbReference type="EMBL" id="JAHCMY010000006">
    <property type="protein sequence ID" value="MBS9524692.1"/>
    <property type="molecule type" value="Genomic_DNA"/>
</dbReference>
<feature type="transmembrane region" description="Helical" evidence="6">
    <location>
        <begin position="156"/>
        <end position="181"/>
    </location>
</feature>
<organism evidence="7 8">
    <name type="scientific">Litoribacter ruber</name>
    <dbReference type="NCBI Taxonomy" id="702568"/>
    <lineage>
        <taxon>Bacteria</taxon>
        <taxon>Pseudomonadati</taxon>
        <taxon>Bacteroidota</taxon>
        <taxon>Cytophagia</taxon>
        <taxon>Cytophagales</taxon>
        <taxon>Cyclobacteriaceae</taxon>
        <taxon>Litoribacter</taxon>
    </lineage>
</organism>
<feature type="transmembrane region" description="Helical" evidence="6">
    <location>
        <begin position="257"/>
        <end position="280"/>
    </location>
</feature>
<dbReference type="PANTHER" id="PTHR21716:SF62">
    <property type="entry name" value="TRANSPORT PROTEIN YDBI-RELATED"/>
    <property type="match status" value="1"/>
</dbReference>
<reference evidence="7 8" key="1">
    <citation type="submission" date="2021-05" db="EMBL/GenBank/DDBJ databases">
        <authorList>
            <person name="Zhang Z.D."/>
            <person name="Osman G."/>
        </authorList>
    </citation>
    <scope>NUCLEOTIDE SEQUENCE [LARGE SCALE GENOMIC DNA]</scope>
    <source>
        <strain evidence="7 8">KCTC 32217</strain>
    </source>
</reference>
<keyword evidence="3 6" id="KW-0812">Transmembrane</keyword>
<proteinExistence type="inferred from homology"/>
<evidence type="ECO:0000313" key="7">
    <source>
        <dbReference type="EMBL" id="MBS9524692.1"/>
    </source>
</evidence>
<evidence type="ECO:0000256" key="2">
    <source>
        <dbReference type="ARBA" id="ARBA00009773"/>
    </source>
</evidence>
<evidence type="ECO:0000256" key="5">
    <source>
        <dbReference type="ARBA" id="ARBA00023136"/>
    </source>
</evidence>
<feature type="transmembrane region" description="Helical" evidence="6">
    <location>
        <begin position="300"/>
        <end position="327"/>
    </location>
</feature>
<comment type="subcellular location">
    <subcellularLocation>
        <location evidence="1">Membrane</location>
        <topology evidence="1">Multi-pass membrane protein</topology>
    </subcellularLocation>
</comment>